<sequence>MASERLTLRVFLPNGTFNSVKYNDGTDVKNIIHVVVGRLAAGTREYEACYAMRINHTKSEETYWLNPDLAISEVSDLYWNIHPATEWRFELRIRFIPRSYKDLLERDRVTFFFLYDQIRTDYMNELADTIDQDEAIRLGCLEIRRLFKDMPERALDKKANFEYLEKELGLKRFFPKSVLETVKPKNMRKLIHQNFKDYESMTEEECVFKFFELIYRFHRYDQEKFKCALGKGWSVSVELVIGPDVCISYTTDKGAAPNQLADFAQVHSIKTTLVEPEKKGSLQLEIFGASETLTITTPSLAIAEEMANLVDGYCKLTHNSTTSLITRPNDSRRALPVPPGMNAPNGRESRKSDASSKKGSLVSVATMTTTDDEDEESDDYAEIVDDDDYSMPATKDYEIAREKIVLGAIIGEGQFGDVHRGVYKSKEEGNLDVAVKTCKMDCTDTVAEKFLEEAYTMKQFDHPHIIRLIGVCTDRPIWIIMELANFGELRSFLQSNKQSLDLATLILYAYQLSTALSYLESKKFVHRDIAARNVLVAAYDSVKLGDFGLSRWVEDQTYYKASKGKLPIKWMAPESINFRRFTTASDVWMFGVCMWEILMLGVKPFQGVKNNDVIGKIENGERLAMPPNCPPNLYNIMTKCWSYEPSNRPLFSHLKEQLSLILHEERMAMDAAMHRDARRMNQLAWGVGYGEDQPPPKPSRPGYPSPRSSMGNLLDQGYPVGMLPSQSNPNLALDLPPWGNNSMPNHYQVSNIEGVLSPGHYQTPPGLNRLSTGSADGEWNRPLSVEEREAMERLKAEHALQMQELERRMIQQKLEAQQRQCEEDQKWLQSEEVALRPEQMPGQPNEIEGSQTDGNVPDRSSSPAYADIRKRPLPELPSYQQSPQQEPNSNEPPPKPARPGLPLSPRTSNAAELSSQSPPPTTPPAEAAPPPTMDLDRTNDHVFDNTTGVVRAVMEMSNKLQYAKADQYVMLVKEVGLALKSLLTSVDEVTSRIPADLHREIEMAHKVLSSDMANLIEKMKLAQKYSNTTLDQEYKKGMLQSAHILAMDAKNLLDAVDSARIKSHQINQS</sequence>
<evidence type="ECO:0000313" key="23">
    <source>
        <dbReference type="Proteomes" id="UP000838412"/>
    </source>
</evidence>
<dbReference type="GO" id="GO:0008284">
    <property type="term" value="P:positive regulation of cell population proliferation"/>
    <property type="evidence" value="ECO:0007669"/>
    <property type="project" value="UniProtKB-ARBA"/>
</dbReference>
<protein>
    <recommendedName>
        <fullName evidence="5">non-specific protein-tyrosine kinase</fullName>
        <ecNumber evidence="5">2.7.10.2</ecNumber>
    </recommendedName>
</protein>
<keyword evidence="8" id="KW-0597">Phosphoprotein</keyword>
<evidence type="ECO:0000313" key="22">
    <source>
        <dbReference type="EMBL" id="CAH1253591.1"/>
    </source>
</evidence>
<dbReference type="InterPro" id="IPR029071">
    <property type="entry name" value="Ubiquitin-like_domsf"/>
</dbReference>
<keyword evidence="18" id="KW-0175">Coiled coil</keyword>
<dbReference type="Proteomes" id="UP000838412">
    <property type="component" value="Chromosome 2"/>
</dbReference>
<dbReference type="Gene3D" id="1.20.80.10">
    <property type="match status" value="1"/>
</dbReference>
<dbReference type="Pfam" id="PF03623">
    <property type="entry name" value="Focal_AT"/>
    <property type="match status" value="1"/>
</dbReference>
<dbReference type="InterPro" id="IPR014352">
    <property type="entry name" value="FERM/acyl-CoA-bd_prot_sf"/>
</dbReference>
<dbReference type="EC" id="2.7.10.2" evidence="5"/>
<dbReference type="InterPro" id="IPR017441">
    <property type="entry name" value="Protein_kinase_ATP_BS"/>
</dbReference>
<evidence type="ECO:0000256" key="12">
    <source>
        <dbReference type="ARBA" id="ARBA00022840"/>
    </source>
</evidence>
<evidence type="ECO:0000256" key="3">
    <source>
        <dbReference type="ARBA" id="ARBA00004413"/>
    </source>
</evidence>
<dbReference type="InterPro" id="IPR008266">
    <property type="entry name" value="Tyr_kinase_AS"/>
</dbReference>
<reference evidence="22" key="1">
    <citation type="submission" date="2022-01" db="EMBL/GenBank/DDBJ databases">
        <authorList>
            <person name="Braso-Vives M."/>
        </authorList>
    </citation>
    <scope>NUCLEOTIDE SEQUENCE</scope>
</reference>
<dbReference type="PROSITE" id="PS00109">
    <property type="entry name" value="PROTEIN_KINASE_TYR"/>
    <property type="match status" value="1"/>
</dbReference>
<dbReference type="GO" id="GO:0007172">
    <property type="term" value="P:signal complex assembly"/>
    <property type="evidence" value="ECO:0007669"/>
    <property type="project" value="InterPro"/>
</dbReference>
<evidence type="ECO:0000256" key="19">
    <source>
        <dbReference type="SAM" id="MobiDB-lite"/>
    </source>
</evidence>
<keyword evidence="14" id="KW-0472">Membrane</keyword>
<dbReference type="GO" id="GO:0005925">
    <property type="term" value="C:focal adhesion"/>
    <property type="evidence" value="ECO:0007669"/>
    <property type="project" value="UniProtKB-SubCell"/>
</dbReference>
<keyword evidence="6" id="KW-1003">Cell membrane</keyword>
<dbReference type="FunFam" id="1.10.510.10:FF:000039">
    <property type="entry name" value="Focal adhesion kinase, isoform D"/>
    <property type="match status" value="1"/>
</dbReference>
<accession>A0A8J9ZGM5</accession>
<organism evidence="22 23">
    <name type="scientific">Branchiostoma lanceolatum</name>
    <name type="common">Common lancelet</name>
    <name type="synonym">Amphioxus lanceolatum</name>
    <dbReference type="NCBI Taxonomy" id="7740"/>
    <lineage>
        <taxon>Eukaryota</taxon>
        <taxon>Metazoa</taxon>
        <taxon>Chordata</taxon>
        <taxon>Cephalochordata</taxon>
        <taxon>Leptocardii</taxon>
        <taxon>Amphioxiformes</taxon>
        <taxon>Branchiostomatidae</taxon>
        <taxon>Branchiostoma</taxon>
    </lineage>
</organism>
<dbReference type="Gene3D" id="1.20.120.330">
    <property type="entry name" value="Nucleotidyltransferases domain 2"/>
    <property type="match status" value="1"/>
</dbReference>
<dbReference type="GO" id="GO:0005524">
    <property type="term" value="F:ATP binding"/>
    <property type="evidence" value="ECO:0007669"/>
    <property type="project" value="UniProtKB-UniRule"/>
</dbReference>
<dbReference type="InterPro" id="IPR049385">
    <property type="entry name" value="FAK1-like_FERM_C"/>
</dbReference>
<dbReference type="SUPFAM" id="SSF54236">
    <property type="entry name" value="Ubiquitin-like"/>
    <property type="match status" value="1"/>
</dbReference>
<dbReference type="CDD" id="cd13190">
    <property type="entry name" value="FERM_C_FAK1"/>
    <property type="match status" value="1"/>
</dbReference>
<keyword evidence="10 17" id="KW-0547">Nucleotide-binding</keyword>
<dbReference type="GO" id="GO:0005886">
    <property type="term" value="C:plasma membrane"/>
    <property type="evidence" value="ECO:0007669"/>
    <property type="project" value="UniProtKB-SubCell"/>
</dbReference>
<dbReference type="PANTHER" id="PTHR46221">
    <property type="entry name" value="FERM AND PDZ DOMAIN-CONTAINING PROTEIN FAMILY MEMBER"/>
    <property type="match status" value="1"/>
</dbReference>
<keyword evidence="9" id="KW-0808">Transferase</keyword>
<dbReference type="FunFam" id="2.30.29.30:FF:000058">
    <property type="entry name" value="focal adhesion kinase 1 isoform X1"/>
    <property type="match status" value="1"/>
</dbReference>
<evidence type="ECO:0000256" key="15">
    <source>
        <dbReference type="ARBA" id="ARBA00023137"/>
    </source>
</evidence>
<keyword evidence="23" id="KW-1185">Reference proteome</keyword>
<dbReference type="SUPFAM" id="SSF68993">
    <property type="entry name" value="FAT domain of focal adhesion kinase"/>
    <property type="match status" value="1"/>
</dbReference>
<feature type="binding site" evidence="17">
    <location>
        <position position="436"/>
    </location>
    <ligand>
        <name>ATP</name>
        <dbReference type="ChEBI" id="CHEBI:30616"/>
    </ligand>
</feature>
<dbReference type="InterPro" id="IPR020635">
    <property type="entry name" value="Tyr_kinase_cat_dom"/>
</dbReference>
<feature type="coiled-coil region" evidence="18">
    <location>
        <begin position="788"/>
        <end position="822"/>
    </location>
</feature>
<dbReference type="Pfam" id="PF18038">
    <property type="entry name" value="FERM_N_2"/>
    <property type="match status" value="1"/>
</dbReference>
<dbReference type="PRINTS" id="PR00109">
    <property type="entry name" value="TYRKINASE"/>
</dbReference>
<dbReference type="AlphaFoldDB" id="A0A8J9ZGM5"/>
<dbReference type="SMART" id="SM00219">
    <property type="entry name" value="TyrKc"/>
    <property type="match status" value="1"/>
</dbReference>
<evidence type="ECO:0000256" key="4">
    <source>
        <dbReference type="ARBA" id="ARBA00004496"/>
    </source>
</evidence>
<dbReference type="InterPro" id="IPR001245">
    <property type="entry name" value="Ser-Thr/Tyr_kinase_cat_dom"/>
</dbReference>
<dbReference type="SUPFAM" id="SSF50729">
    <property type="entry name" value="PH domain-like"/>
    <property type="match status" value="1"/>
</dbReference>
<feature type="compositionally biased region" description="Basic and acidic residues" evidence="19">
    <location>
        <begin position="347"/>
        <end position="356"/>
    </location>
</feature>
<dbReference type="InterPro" id="IPR011009">
    <property type="entry name" value="Kinase-like_dom_sf"/>
</dbReference>
<evidence type="ECO:0000256" key="2">
    <source>
        <dbReference type="ARBA" id="ARBA00004316"/>
    </source>
</evidence>
<evidence type="ECO:0000256" key="7">
    <source>
        <dbReference type="ARBA" id="ARBA00022490"/>
    </source>
</evidence>
<keyword evidence="7" id="KW-0963">Cytoplasm</keyword>
<dbReference type="SUPFAM" id="SSF56112">
    <property type="entry name" value="Protein kinase-like (PK-like)"/>
    <property type="match status" value="1"/>
</dbReference>
<feature type="compositionally biased region" description="Pro residues" evidence="19">
    <location>
        <begin position="890"/>
        <end position="899"/>
    </location>
</feature>
<dbReference type="InterPro" id="IPR011993">
    <property type="entry name" value="PH-like_dom_sf"/>
</dbReference>
<dbReference type="CDD" id="cd14473">
    <property type="entry name" value="FERM_B-lobe"/>
    <property type="match status" value="1"/>
</dbReference>
<evidence type="ECO:0000256" key="11">
    <source>
        <dbReference type="ARBA" id="ARBA00022777"/>
    </source>
</evidence>
<dbReference type="GO" id="GO:0005737">
    <property type="term" value="C:cytoplasm"/>
    <property type="evidence" value="ECO:0007669"/>
    <property type="project" value="UniProtKB-SubCell"/>
</dbReference>
<dbReference type="SMART" id="SM00295">
    <property type="entry name" value="B41"/>
    <property type="match status" value="1"/>
</dbReference>
<dbReference type="InterPro" id="IPR019749">
    <property type="entry name" value="Band_41_domain"/>
</dbReference>
<keyword evidence="11" id="KW-0418">Kinase</keyword>
<dbReference type="GO" id="GO:0042995">
    <property type="term" value="C:cell projection"/>
    <property type="evidence" value="ECO:0007669"/>
    <property type="project" value="UniProtKB-SubCell"/>
</dbReference>
<dbReference type="CDD" id="cd05056">
    <property type="entry name" value="PTKc_FAK"/>
    <property type="match status" value="1"/>
</dbReference>
<evidence type="ECO:0000256" key="10">
    <source>
        <dbReference type="ARBA" id="ARBA00022741"/>
    </source>
</evidence>
<feature type="compositionally biased region" description="Polar residues" evidence="19">
    <location>
        <begin position="906"/>
        <end position="916"/>
    </location>
</feature>
<evidence type="ECO:0000256" key="5">
    <source>
        <dbReference type="ARBA" id="ARBA00011903"/>
    </source>
</evidence>
<dbReference type="PROSITE" id="PS00107">
    <property type="entry name" value="PROTEIN_KINASE_ATP"/>
    <property type="match status" value="1"/>
</dbReference>
<evidence type="ECO:0000259" key="20">
    <source>
        <dbReference type="SMART" id="SM00219"/>
    </source>
</evidence>
<keyword evidence="13" id="KW-0965">Cell junction</keyword>
<dbReference type="FunFam" id="1.20.80.10:FF:000004">
    <property type="entry name" value="Protein-tyrosine kinase 2-beta isoform 1"/>
    <property type="match status" value="1"/>
</dbReference>
<dbReference type="Gene3D" id="1.20.5.540">
    <property type="entry name" value="Single helix bin"/>
    <property type="match status" value="1"/>
</dbReference>
<evidence type="ECO:0000256" key="6">
    <source>
        <dbReference type="ARBA" id="ARBA00022475"/>
    </source>
</evidence>
<dbReference type="Gene3D" id="2.30.29.30">
    <property type="entry name" value="Pleckstrin-homology domain (PH domain)/Phosphotyrosine-binding domain (PTB)"/>
    <property type="match status" value="1"/>
</dbReference>
<evidence type="ECO:0000256" key="16">
    <source>
        <dbReference type="ARBA" id="ARBA00023273"/>
    </source>
</evidence>
<dbReference type="FunFam" id="3.30.200.20:FF:000047">
    <property type="entry name" value="focal adhesion kinase 1 isoform X2"/>
    <property type="match status" value="1"/>
</dbReference>
<evidence type="ECO:0000256" key="8">
    <source>
        <dbReference type="ARBA" id="ARBA00022553"/>
    </source>
</evidence>
<feature type="region of interest" description="Disordered" evidence="19">
    <location>
        <begin position="687"/>
        <end position="714"/>
    </location>
</feature>
<evidence type="ECO:0000259" key="21">
    <source>
        <dbReference type="SMART" id="SM00295"/>
    </source>
</evidence>
<evidence type="ECO:0000256" key="13">
    <source>
        <dbReference type="ARBA" id="ARBA00022949"/>
    </source>
</evidence>
<keyword evidence="16" id="KW-0966">Cell projection</keyword>
<dbReference type="EMBL" id="OV696687">
    <property type="protein sequence ID" value="CAH1253591.1"/>
    <property type="molecule type" value="Genomic_DNA"/>
</dbReference>
<dbReference type="InterPro" id="IPR005189">
    <property type="entry name" value="Focal_adhesion_kin_target_dom"/>
</dbReference>
<feature type="compositionally biased region" description="Polar residues" evidence="19">
    <location>
        <begin position="848"/>
        <end position="863"/>
    </location>
</feature>
<name>A0A8J9ZGM5_BRALA</name>
<keyword evidence="12 17" id="KW-0067">ATP-binding</keyword>
<dbReference type="InterPro" id="IPR035963">
    <property type="entry name" value="FERM_2"/>
</dbReference>
<dbReference type="Pfam" id="PF07714">
    <property type="entry name" value="PK_Tyr_Ser-Thr"/>
    <property type="match status" value="1"/>
</dbReference>
<dbReference type="GO" id="GO:0004715">
    <property type="term" value="F:non-membrane spanning protein tyrosine kinase activity"/>
    <property type="evidence" value="ECO:0007669"/>
    <property type="project" value="UniProtKB-EC"/>
</dbReference>
<evidence type="ECO:0000256" key="1">
    <source>
        <dbReference type="ARBA" id="ARBA00004246"/>
    </source>
</evidence>
<comment type="subcellular location">
    <subcellularLocation>
        <location evidence="1">Cell junction</location>
        <location evidence="1">Focal adhesion</location>
    </subcellularLocation>
    <subcellularLocation>
        <location evidence="3">Cell membrane</location>
        <topology evidence="3">Peripheral membrane protein</topology>
        <orientation evidence="3">Cytoplasmic side</orientation>
    </subcellularLocation>
    <subcellularLocation>
        <location evidence="2">Cell projection</location>
    </subcellularLocation>
    <subcellularLocation>
        <location evidence="4">Cytoplasm</location>
    </subcellularLocation>
</comment>
<dbReference type="Pfam" id="PF00373">
    <property type="entry name" value="FERM_M"/>
    <property type="match status" value="1"/>
</dbReference>
<evidence type="ECO:0000256" key="14">
    <source>
        <dbReference type="ARBA" id="ARBA00023136"/>
    </source>
</evidence>
<dbReference type="InterPro" id="IPR036137">
    <property type="entry name" value="Focal_adhe_kin_target_dom_sf"/>
</dbReference>
<dbReference type="Gene3D" id="1.10.510.10">
    <property type="entry name" value="Transferase(Phosphotransferase) domain 1"/>
    <property type="match status" value="1"/>
</dbReference>
<feature type="domain" description="Tyrosine-protein kinase catalytic" evidence="20">
    <location>
        <begin position="404"/>
        <end position="658"/>
    </location>
</feature>
<feature type="compositionally biased region" description="Pro residues" evidence="19">
    <location>
        <begin position="693"/>
        <end position="704"/>
    </location>
</feature>
<feature type="compositionally biased region" description="Low complexity" evidence="19">
    <location>
        <begin position="876"/>
        <end position="889"/>
    </location>
</feature>
<gene>
    <name evidence="22" type="primary">PTK2</name>
    <name evidence="22" type="ORF">BLAG_LOCUS13309</name>
</gene>
<dbReference type="SUPFAM" id="SSF47031">
    <property type="entry name" value="Second domain of FERM"/>
    <property type="match status" value="1"/>
</dbReference>
<dbReference type="InterPro" id="IPR041784">
    <property type="entry name" value="FAK1/PYK2_FERM_C"/>
</dbReference>
<evidence type="ECO:0000256" key="17">
    <source>
        <dbReference type="PROSITE-ProRule" id="PRU10141"/>
    </source>
</evidence>
<dbReference type="Gene3D" id="3.30.200.20">
    <property type="entry name" value="Phosphorylase Kinase, domain 1"/>
    <property type="match status" value="1"/>
</dbReference>
<feature type="domain" description="Band 4.1" evidence="21">
    <location>
        <begin position="2"/>
        <end position="225"/>
    </location>
</feature>
<dbReference type="PANTHER" id="PTHR46221:SF9">
    <property type="entry name" value="NON-SPECIFIC PROTEIN-TYROSINE KINASE"/>
    <property type="match status" value="1"/>
</dbReference>
<evidence type="ECO:0000256" key="9">
    <source>
        <dbReference type="ARBA" id="ARBA00022679"/>
    </source>
</evidence>
<feature type="region of interest" description="Disordered" evidence="19">
    <location>
        <begin position="836"/>
        <end position="941"/>
    </location>
</feature>
<dbReference type="InterPro" id="IPR019748">
    <property type="entry name" value="FERM_central"/>
</dbReference>
<keyword evidence="15" id="KW-0829">Tyrosine-protein kinase</keyword>
<feature type="compositionally biased region" description="Pro residues" evidence="19">
    <location>
        <begin position="917"/>
        <end position="932"/>
    </location>
</feature>
<evidence type="ECO:0000256" key="18">
    <source>
        <dbReference type="SAM" id="Coils"/>
    </source>
</evidence>
<proteinExistence type="predicted"/>
<dbReference type="Gene3D" id="3.10.20.90">
    <property type="entry name" value="Phosphatidylinositol 3-kinase Catalytic Subunit, Chain A, domain 1"/>
    <property type="match status" value="1"/>
</dbReference>
<dbReference type="InterPro" id="IPR041390">
    <property type="entry name" value="FADK_N"/>
</dbReference>
<feature type="region of interest" description="Disordered" evidence="19">
    <location>
        <begin position="325"/>
        <end position="378"/>
    </location>
</feature>
<dbReference type="Pfam" id="PF21477">
    <property type="entry name" value="FERM_C_FAK1"/>
    <property type="match status" value="1"/>
</dbReference>
<dbReference type="OrthoDB" id="9976756at2759"/>